<dbReference type="Proteomes" id="UP000722050">
    <property type="component" value="Unassembled WGS sequence"/>
</dbReference>
<dbReference type="GO" id="GO:0031469">
    <property type="term" value="C:bacterial microcompartment"/>
    <property type="evidence" value="ECO:0007669"/>
    <property type="project" value="UniProtKB-SubCell"/>
</dbReference>
<dbReference type="SUPFAM" id="SSF143414">
    <property type="entry name" value="CcmK-like"/>
    <property type="match status" value="1"/>
</dbReference>
<dbReference type="PROSITE" id="PS51931">
    <property type="entry name" value="BMC_CP"/>
    <property type="match status" value="1"/>
</dbReference>
<keyword evidence="2" id="KW-1283">Bacterial microcompartment</keyword>
<dbReference type="EMBL" id="JABZQH010000121">
    <property type="protein sequence ID" value="MBF1352284.1"/>
    <property type="molecule type" value="Genomic_DNA"/>
</dbReference>
<sequence>MEWKIIKSPSQGTVDILMRRMGSPVNKEAPRYDAIGLVQGRLIEMIVASDIAEKTAGVVVEDIRGSCPQNLILIAIFGDTASVEAAIESIRKNSDK</sequence>
<protein>
    <submittedName>
        <fullName evidence="4">BMC domain-containing protein</fullName>
    </submittedName>
</protein>
<evidence type="ECO:0000256" key="2">
    <source>
        <dbReference type="ARBA" id="ARBA00024446"/>
    </source>
</evidence>
<name>A0A930HBP0_9FIRM</name>
<dbReference type="Gene3D" id="3.30.70.1710">
    <property type="match status" value="1"/>
</dbReference>
<dbReference type="SMART" id="SM00877">
    <property type="entry name" value="BMC"/>
    <property type="match status" value="1"/>
</dbReference>
<comment type="subcellular location">
    <subcellularLocation>
        <location evidence="1">Bacterial microcompartment</location>
    </subcellularLocation>
</comment>
<evidence type="ECO:0000256" key="1">
    <source>
        <dbReference type="ARBA" id="ARBA00024322"/>
    </source>
</evidence>
<dbReference type="AlphaFoldDB" id="A0A930HBP0"/>
<dbReference type="InterPro" id="IPR037233">
    <property type="entry name" value="CcmK-like_sf"/>
</dbReference>
<gene>
    <name evidence="4" type="ORF">HXM71_04075</name>
</gene>
<proteinExistence type="predicted"/>
<evidence type="ECO:0000259" key="3">
    <source>
        <dbReference type="PROSITE" id="PS51931"/>
    </source>
</evidence>
<evidence type="ECO:0000313" key="4">
    <source>
        <dbReference type="EMBL" id="MBF1352284.1"/>
    </source>
</evidence>
<accession>A0A930HBP0</accession>
<evidence type="ECO:0000313" key="5">
    <source>
        <dbReference type="Proteomes" id="UP000722050"/>
    </source>
</evidence>
<reference evidence="4" key="1">
    <citation type="submission" date="2020-04" db="EMBL/GenBank/DDBJ databases">
        <title>Deep metagenomics examines the oral microbiome during advanced dental caries in children, revealing novel taxa and co-occurrences with host molecules.</title>
        <authorList>
            <person name="Baker J.L."/>
            <person name="Morton J.T."/>
            <person name="Dinis M."/>
            <person name="Alvarez R."/>
            <person name="Tran N.C."/>
            <person name="Knight R."/>
            <person name="Edlund A."/>
        </authorList>
    </citation>
    <scope>NUCLEOTIDE SEQUENCE</scope>
    <source>
        <strain evidence="4">JCVI_24_bin.8</strain>
    </source>
</reference>
<comment type="caution">
    <text evidence="4">The sequence shown here is derived from an EMBL/GenBank/DDBJ whole genome shotgun (WGS) entry which is preliminary data.</text>
</comment>
<organism evidence="4 5">
    <name type="scientific">Mogibacterium diversum</name>
    <dbReference type="NCBI Taxonomy" id="114527"/>
    <lineage>
        <taxon>Bacteria</taxon>
        <taxon>Bacillati</taxon>
        <taxon>Bacillota</taxon>
        <taxon>Clostridia</taxon>
        <taxon>Peptostreptococcales</taxon>
        <taxon>Anaerovoracaceae</taxon>
        <taxon>Mogibacterium</taxon>
    </lineage>
</organism>
<dbReference type="InterPro" id="IPR044870">
    <property type="entry name" value="BMC_CP"/>
</dbReference>
<dbReference type="Pfam" id="PF00936">
    <property type="entry name" value="BMC"/>
    <property type="match status" value="1"/>
</dbReference>
<dbReference type="InterPro" id="IPR000249">
    <property type="entry name" value="BMC_dom"/>
</dbReference>
<feature type="domain" description="BMC circularly permuted" evidence="3">
    <location>
        <begin position="4"/>
        <end position="96"/>
    </location>
</feature>